<dbReference type="HOGENOM" id="CLU_1035921_0_0_1"/>
<reference evidence="1 2" key="1">
    <citation type="journal article" date="2013" name="Genome Biol.">
        <title>The genome sequence of the most widely cultivated cacao type and its use to identify candidate genes regulating pod color.</title>
        <authorList>
            <person name="Motamayor J.C."/>
            <person name="Mockaitis K."/>
            <person name="Schmutz J."/>
            <person name="Haiminen N."/>
            <person name="Iii D.L."/>
            <person name="Cornejo O."/>
            <person name="Findley S.D."/>
            <person name="Zheng P."/>
            <person name="Utro F."/>
            <person name="Royaert S."/>
            <person name="Saski C."/>
            <person name="Jenkins J."/>
            <person name="Podicheti R."/>
            <person name="Zhao M."/>
            <person name="Scheffler B.E."/>
            <person name="Stack J.C."/>
            <person name="Feltus F.A."/>
            <person name="Mustiga G.M."/>
            <person name="Amores F."/>
            <person name="Phillips W."/>
            <person name="Marelli J.P."/>
            <person name="May G.D."/>
            <person name="Shapiro H."/>
            <person name="Ma J."/>
            <person name="Bustamante C.D."/>
            <person name="Schnell R.J."/>
            <person name="Main D."/>
            <person name="Gilbert D."/>
            <person name="Parida L."/>
            <person name="Kuhn D.N."/>
        </authorList>
    </citation>
    <scope>NUCLEOTIDE SEQUENCE [LARGE SCALE GENOMIC DNA]</scope>
    <source>
        <strain evidence="2">cv. Matina 1-6</strain>
    </source>
</reference>
<keyword evidence="2" id="KW-1185">Reference proteome</keyword>
<dbReference type="PANTHER" id="PTHR31286:SF179">
    <property type="entry name" value="RNASE H TYPE-1 DOMAIN-CONTAINING PROTEIN"/>
    <property type="match status" value="1"/>
</dbReference>
<accession>A0A061GA54</accession>
<gene>
    <name evidence="1" type="ORF">TCM_028132</name>
</gene>
<name>A0A061GA54_THECC</name>
<dbReference type="InterPro" id="IPR040256">
    <property type="entry name" value="At4g02000-like"/>
</dbReference>
<dbReference type="PANTHER" id="PTHR31286">
    <property type="entry name" value="GLYCINE-RICH CELL WALL STRUCTURAL PROTEIN 1.8-LIKE"/>
    <property type="match status" value="1"/>
</dbReference>
<sequence>MLVFEWTPDFQSKKESSFVLVWISFSNLRAHLYEKSALFVIAKIMGRLLMVDKAIANGTRPSMMRIYVEYNCPKPLVDQVWIVTRDRKTEDVTKGFMQKVEFARPSEYCTHAVMWDTAFRLDNACNVTMRKQKKKKKGHPGERSVGLALADDDKFFDKEQMREVNKHSVAQSMHCFDKVESSDENSPLLENKLGNCGDNKEFSSIPSHAGSSHATIKVHLTSMHRSKSGNVFLVTLNAQYYSDEAEGCEEKDRMQEYSISAGFPTHTFP</sequence>
<evidence type="ECO:0000313" key="2">
    <source>
        <dbReference type="Proteomes" id="UP000026915"/>
    </source>
</evidence>
<dbReference type="Proteomes" id="UP000026915">
    <property type="component" value="Chromosome 6"/>
</dbReference>
<dbReference type="InParanoid" id="A0A061GA54"/>
<protein>
    <submittedName>
        <fullName evidence="1">Uncharacterized protein</fullName>
    </submittedName>
</protein>
<dbReference type="EMBL" id="CM001884">
    <property type="protein sequence ID" value="EOY26461.1"/>
    <property type="molecule type" value="Genomic_DNA"/>
</dbReference>
<dbReference type="Gramene" id="EOY26461">
    <property type="protein sequence ID" value="EOY26461"/>
    <property type="gene ID" value="TCM_028132"/>
</dbReference>
<evidence type="ECO:0000313" key="1">
    <source>
        <dbReference type="EMBL" id="EOY26461.1"/>
    </source>
</evidence>
<proteinExistence type="predicted"/>
<organism evidence="1 2">
    <name type="scientific">Theobroma cacao</name>
    <name type="common">Cacao</name>
    <name type="synonym">Cocoa</name>
    <dbReference type="NCBI Taxonomy" id="3641"/>
    <lineage>
        <taxon>Eukaryota</taxon>
        <taxon>Viridiplantae</taxon>
        <taxon>Streptophyta</taxon>
        <taxon>Embryophyta</taxon>
        <taxon>Tracheophyta</taxon>
        <taxon>Spermatophyta</taxon>
        <taxon>Magnoliopsida</taxon>
        <taxon>eudicotyledons</taxon>
        <taxon>Gunneridae</taxon>
        <taxon>Pentapetalae</taxon>
        <taxon>rosids</taxon>
        <taxon>malvids</taxon>
        <taxon>Malvales</taxon>
        <taxon>Malvaceae</taxon>
        <taxon>Byttnerioideae</taxon>
        <taxon>Theobroma</taxon>
    </lineage>
</organism>
<dbReference type="AlphaFoldDB" id="A0A061GA54"/>